<evidence type="ECO:0000313" key="2">
    <source>
        <dbReference type="EMBL" id="KYO51547.1"/>
    </source>
</evidence>
<dbReference type="Proteomes" id="UP000075787">
    <property type="component" value="Unassembled WGS sequence"/>
</dbReference>
<keyword evidence="1" id="KW-0732">Signal</keyword>
<dbReference type="GeneID" id="97239838"/>
<dbReference type="AlphaFoldDB" id="A0A162KLB9"/>
<feature type="signal peptide" evidence="1">
    <location>
        <begin position="1"/>
        <end position="25"/>
    </location>
</feature>
<reference evidence="2 3" key="1">
    <citation type="submission" date="2015-12" db="EMBL/GenBank/DDBJ databases">
        <title>Genome sequence of Tistrella mobilis MCCC 1A02139.</title>
        <authorList>
            <person name="Lu L."/>
            <person name="Lai Q."/>
            <person name="Shao Z."/>
            <person name="Qian P."/>
        </authorList>
    </citation>
    <scope>NUCLEOTIDE SEQUENCE [LARGE SCALE GENOMIC DNA]</scope>
    <source>
        <strain evidence="2 3">MCCC 1A02139</strain>
    </source>
</reference>
<evidence type="ECO:0000313" key="3">
    <source>
        <dbReference type="Proteomes" id="UP000075787"/>
    </source>
</evidence>
<dbReference type="EMBL" id="LPZR01000171">
    <property type="protein sequence ID" value="KYO51547.1"/>
    <property type="molecule type" value="Genomic_DNA"/>
</dbReference>
<gene>
    <name evidence="2" type="ORF">AUP44_08490</name>
</gene>
<evidence type="ECO:0000256" key="1">
    <source>
        <dbReference type="SAM" id="SignalP"/>
    </source>
</evidence>
<sequence length="73" mass="7612">MRRVIVIAGLACQLMACAGPGPDWAEIETTPYYADRHAPLTRIPAGRIIHRSLDDAAAAPAGLAPYPSLGDAG</sequence>
<name>A0A162KLB9_9PROT</name>
<feature type="chain" id="PRO_5007836981" evidence="1">
    <location>
        <begin position="26"/>
        <end position="73"/>
    </location>
</feature>
<dbReference type="RefSeq" id="WP_062765999.1">
    <property type="nucleotide sequence ID" value="NZ_CP121044.1"/>
</dbReference>
<organism evidence="2 3">
    <name type="scientific">Tistrella mobilis</name>
    <dbReference type="NCBI Taxonomy" id="171437"/>
    <lineage>
        <taxon>Bacteria</taxon>
        <taxon>Pseudomonadati</taxon>
        <taxon>Pseudomonadota</taxon>
        <taxon>Alphaproteobacteria</taxon>
        <taxon>Geminicoccales</taxon>
        <taxon>Geminicoccaceae</taxon>
        <taxon>Tistrella</taxon>
    </lineage>
</organism>
<accession>A0A162KLB9</accession>
<protein>
    <submittedName>
        <fullName evidence="2">Uncharacterized protein</fullName>
    </submittedName>
</protein>
<comment type="caution">
    <text evidence="2">The sequence shown here is derived from an EMBL/GenBank/DDBJ whole genome shotgun (WGS) entry which is preliminary data.</text>
</comment>
<proteinExistence type="predicted"/>